<comment type="subcellular location">
    <subcellularLocation>
        <location evidence="1">Cell membrane</location>
        <topology evidence="1">Multi-pass membrane protein</topology>
    </subcellularLocation>
</comment>
<evidence type="ECO:0000313" key="9">
    <source>
        <dbReference type="Proteomes" id="UP000006075"/>
    </source>
</evidence>
<organism evidence="8 9">
    <name type="scientific">Winkia neuii BV029A5</name>
    <dbReference type="NCBI Taxonomy" id="888439"/>
    <lineage>
        <taxon>Bacteria</taxon>
        <taxon>Bacillati</taxon>
        <taxon>Actinomycetota</taxon>
        <taxon>Actinomycetes</taxon>
        <taxon>Actinomycetales</taxon>
        <taxon>Actinomycetaceae</taxon>
        <taxon>Winkia</taxon>
    </lineage>
</organism>
<evidence type="ECO:0000256" key="5">
    <source>
        <dbReference type="ARBA" id="ARBA00023136"/>
    </source>
</evidence>
<dbReference type="Proteomes" id="UP000006075">
    <property type="component" value="Unassembled WGS sequence"/>
</dbReference>
<feature type="transmembrane region" description="Helical" evidence="6">
    <location>
        <begin position="283"/>
        <end position="306"/>
    </location>
</feature>
<dbReference type="eggNOG" id="COG0658">
    <property type="taxonomic scope" value="Bacteria"/>
</dbReference>
<accession>K0Z5Q6</accession>
<feature type="transmembrane region" description="Helical" evidence="6">
    <location>
        <begin position="226"/>
        <end position="251"/>
    </location>
</feature>
<dbReference type="NCBIfam" id="TIGR00360">
    <property type="entry name" value="ComEC_N-term"/>
    <property type="match status" value="1"/>
</dbReference>
<dbReference type="InterPro" id="IPR004477">
    <property type="entry name" value="ComEC_N"/>
</dbReference>
<evidence type="ECO:0000256" key="2">
    <source>
        <dbReference type="ARBA" id="ARBA00022475"/>
    </source>
</evidence>
<gene>
    <name evidence="8" type="ORF">HMPREF9240_00818</name>
</gene>
<evidence type="ECO:0000313" key="8">
    <source>
        <dbReference type="EMBL" id="EJZ87469.1"/>
    </source>
</evidence>
<dbReference type="HOGENOM" id="CLU_010363_8_2_11"/>
<feature type="transmembrane region" description="Helical" evidence="6">
    <location>
        <begin position="444"/>
        <end position="463"/>
    </location>
</feature>
<dbReference type="PANTHER" id="PTHR30619">
    <property type="entry name" value="DNA INTERNALIZATION/COMPETENCE PROTEIN COMEC/REC2"/>
    <property type="match status" value="1"/>
</dbReference>
<comment type="caution">
    <text evidence="8">The sequence shown here is derived from an EMBL/GenBank/DDBJ whole genome shotgun (WGS) entry which is preliminary data.</text>
</comment>
<keyword evidence="5 6" id="KW-0472">Membrane</keyword>
<dbReference type="EMBL" id="AGWP01000004">
    <property type="protein sequence ID" value="EJZ87469.1"/>
    <property type="molecule type" value="Genomic_DNA"/>
</dbReference>
<feature type="transmembrane region" description="Helical" evidence="6">
    <location>
        <begin position="258"/>
        <end position="277"/>
    </location>
</feature>
<keyword evidence="3 6" id="KW-0812">Transmembrane</keyword>
<name>K0Z5Q6_9ACTO</name>
<dbReference type="Pfam" id="PF03772">
    <property type="entry name" value="Competence"/>
    <property type="match status" value="1"/>
</dbReference>
<feature type="transmembrane region" description="Helical" evidence="6">
    <location>
        <begin position="414"/>
        <end position="432"/>
    </location>
</feature>
<evidence type="ECO:0000256" key="3">
    <source>
        <dbReference type="ARBA" id="ARBA00022692"/>
    </source>
</evidence>
<keyword evidence="9" id="KW-1185">Reference proteome</keyword>
<evidence type="ECO:0000256" key="1">
    <source>
        <dbReference type="ARBA" id="ARBA00004651"/>
    </source>
</evidence>
<dbReference type="PANTHER" id="PTHR30619:SF7">
    <property type="entry name" value="BETA-LACTAMASE DOMAIN PROTEIN"/>
    <property type="match status" value="1"/>
</dbReference>
<protein>
    <recommendedName>
        <fullName evidence="7">ComEC/Rec2-related protein domain-containing protein</fullName>
    </recommendedName>
</protein>
<dbReference type="OrthoDB" id="7177610at2"/>
<dbReference type="PATRIC" id="fig|888439.3.peg.824"/>
<proteinExistence type="predicted"/>
<dbReference type="AlphaFoldDB" id="K0Z5Q6"/>
<evidence type="ECO:0000256" key="6">
    <source>
        <dbReference type="SAM" id="Phobius"/>
    </source>
</evidence>
<sequence length="478" mass="49936">MRMRTTDLRLLPAAIGGWLLILMSQYVSGLVLLLFAAGSILAVGGAWMNKGGRHLQANVGRINGMVILLLISMVALAGPAWLKASQVSASPLGQQTAGQVVAKIVTETKQNERTAFAKAQIISVLDRPISMPALIFEKRLHAHPGQTIRAKCTWKRHSGLGRIMLACSRSKIIRRADPWTHWANSRRQKLHSRLGNSAAGALVCAMALGDNRYLSPTSSANMKRAALAHLAVVSGTHVAIVISTFWGLLAFLKRRLRLLSAATVLVGFVILVGPMPTVARASAMGMIALAGMALGRPGSATGALALVTMGLLITHPTYAADIGFALSVSATFAVLTLSERIEAPLRSILPKGIAKAVSTSIAAQSFSGPLLLLLSPGTSLYAPIANLLAAPAIAPATLLGLLGALLPRPVAQPILALAKLAAWWIATVANKISALPGAVLPWQGGPAGAVALAFSVLCILFAVHRHFAAIDGGGSWHG</sequence>
<keyword evidence="2" id="KW-1003">Cell membrane</keyword>
<feature type="transmembrane region" description="Helical" evidence="6">
    <location>
        <begin position="62"/>
        <end position="82"/>
    </location>
</feature>
<reference evidence="8 9" key="1">
    <citation type="submission" date="2012-07" db="EMBL/GenBank/DDBJ databases">
        <title>The Genome Sequence of Actinomyces neuii subsp. anitratus BVS029A5.</title>
        <authorList>
            <consortium name="The Broad Institute Genome Sequencing Platform"/>
            <person name="Earl A."/>
            <person name="Ward D."/>
            <person name="Feldgarden M."/>
            <person name="Gevers D."/>
            <person name="Saerens B."/>
            <person name="Vaneechoutte M."/>
            <person name="Walker B."/>
            <person name="Young S.K."/>
            <person name="Zeng Q."/>
            <person name="Gargeya S."/>
            <person name="Fitzgerald M."/>
            <person name="Haas B."/>
            <person name="Abouelleil A."/>
            <person name="Alvarado L."/>
            <person name="Arachchi H.M."/>
            <person name="Berlin A."/>
            <person name="Chapman S.B."/>
            <person name="Goldberg J."/>
            <person name="Griggs A."/>
            <person name="Gujja S."/>
            <person name="Hansen M."/>
            <person name="Howarth C."/>
            <person name="Imamovic A."/>
            <person name="Larimer J."/>
            <person name="McCowen C."/>
            <person name="Montmayeur A."/>
            <person name="Murphy C."/>
            <person name="Neiman D."/>
            <person name="Pearson M."/>
            <person name="Priest M."/>
            <person name="Roberts A."/>
            <person name="Saif S."/>
            <person name="Shea T."/>
            <person name="Sisk P."/>
            <person name="Sykes S."/>
            <person name="Wortman J."/>
            <person name="Nusbaum C."/>
            <person name="Birren B."/>
        </authorList>
    </citation>
    <scope>NUCLEOTIDE SEQUENCE [LARGE SCALE GENOMIC DNA]</scope>
    <source>
        <strain evidence="8 9">BVS029A5</strain>
    </source>
</reference>
<evidence type="ECO:0000256" key="4">
    <source>
        <dbReference type="ARBA" id="ARBA00022989"/>
    </source>
</evidence>
<evidence type="ECO:0000259" key="7">
    <source>
        <dbReference type="Pfam" id="PF03772"/>
    </source>
</evidence>
<feature type="transmembrane region" description="Helical" evidence="6">
    <location>
        <begin position="318"/>
        <end position="337"/>
    </location>
</feature>
<feature type="transmembrane region" description="Helical" evidence="6">
    <location>
        <begin position="12"/>
        <end position="42"/>
    </location>
</feature>
<dbReference type="GO" id="GO:0005886">
    <property type="term" value="C:plasma membrane"/>
    <property type="evidence" value="ECO:0007669"/>
    <property type="project" value="UniProtKB-SubCell"/>
</dbReference>
<keyword evidence="4 6" id="KW-1133">Transmembrane helix</keyword>
<feature type="transmembrane region" description="Helical" evidence="6">
    <location>
        <begin position="380"/>
        <end position="402"/>
    </location>
</feature>
<feature type="domain" description="ComEC/Rec2-related protein" evidence="7">
    <location>
        <begin position="206"/>
        <end position="464"/>
    </location>
</feature>
<dbReference type="InterPro" id="IPR052159">
    <property type="entry name" value="Competence_DNA_uptake"/>
</dbReference>